<proteinExistence type="predicted"/>
<reference evidence="1 2" key="2">
    <citation type="journal article" date="2022" name="Mol. Ecol. Resour.">
        <title>The genomes of chicory, endive, great burdock and yacon provide insights into Asteraceae paleo-polyploidization history and plant inulin production.</title>
        <authorList>
            <person name="Fan W."/>
            <person name="Wang S."/>
            <person name="Wang H."/>
            <person name="Wang A."/>
            <person name="Jiang F."/>
            <person name="Liu H."/>
            <person name="Zhao H."/>
            <person name="Xu D."/>
            <person name="Zhang Y."/>
        </authorList>
    </citation>
    <scope>NUCLEOTIDE SEQUENCE [LARGE SCALE GENOMIC DNA]</scope>
    <source>
        <strain evidence="2">cv. Yunnan</strain>
        <tissue evidence="1">Leaves</tissue>
    </source>
</reference>
<dbReference type="EMBL" id="CM042027">
    <property type="protein sequence ID" value="KAI3803843.1"/>
    <property type="molecule type" value="Genomic_DNA"/>
</dbReference>
<organism evidence="1 2">
    <name type="scientific">Smallanthus sonchifolius</name>
    <dbReference type="NCBI Taxonomy" id="185202"/>
    <lineage>
        <taxon>Eukaryota</taxon>
        <taxon>Viridiplantae</taxon>
        <taxon>Streptophyta</taxon>
        <taxon>Embryophyta</taxon>
        <taxon>Tracheophyta</taxon>
        <taxon>Spermatophyta</taxon>
        <taxon>Magnoliopsida</taxon>
        <taxon>eudicotyledons</taxon>
        <taxon>Gunneridae</taxon>
        <taxon>Pentapetalae</taxon>
        <taxon>asterids</taxon>
        <taxon>campanulids</taxon>
        <taxon>Asterales</taxon>
        <taxon>Asteraceae</taxon>
        <taxon>Asteroideae</taxon>
        <taxon>Heliantheae alliance</taxon>
        <taxon>Millerieae</taxon>
        <taxon>Smallanthus</taxon>
    </lineage>
</organism>
<comment type="caution">
    <text evidence="1">The sequence shown here is derived from an EMBL/GenBank/DDBJ whole genome shotgun (WGS) entry which is preliminary data.</text>
</comment>
<name>A0ACB9I6G7_9ASTR</name>
<reference evidence="2" key="1">
    <citation type="journal article" date="2022" name="Mol. Ecol. Resour.">
        <title>The genomes of chicory, endive, great burdock and yacon provide insights into Asteraceae palaeo-polyploidization history and plant inulin production.</title>
        <authorList>
            <person name="Fan W."/>
            <person name="Wang S."/>
            <person name="Wang H."/>
            <person name="Wang A."/>
            <person name="Jiang F."/>
            <person name="Liu H."/>
            <person name="Zhao H."/>
            <person name="Xu D."/>
            <person name="Zhang Y."/>
        </authorList>
    </citation>
    <scope>NUCLEOTIDE SEQUENCE [LARGE SCALE GENOMIC DNA]</scope>
    <source>
        <strain evidence="2">cv. Yunnan</strain>
    </source>
</reference>
<protein>
    <submittedName>
        <fullName evidence="1">Uncharacterized protein</fullName>
    </submittedName>
</protein>
<evidence type="ECO:0000313" key="2">
    <source>
        <dbReference type="Proteomes" id="UP001056120"/>
    </source>
</evidence>
<dbReference type="Proteomes" id="UP001056120">
    <property type="component" value="Linkage Group LG10"/>
</dbReference>
<accession>A0ACB9I6G7</accession>
<gene>
    <name evidence="1" type="ORF">L1987_32005</name>
</gene>
<keyword evidence="2" id="KW-1185">Reference proteome</keyword>
<sequence length="110" mass="12576">MGSTPGSLRLVFLYWFARLWELEKNEYWGYITNCGTEGNLHGILVGREVFPDVILYASCESHYSVFKAARMYRMDCEKVNTLISGEIDCEDFRAKLSLHKDKPATISSQG</sequence>
<evidence type="ECO:0000313" key="1">
    <source>
        <dbReference type="EMBL" id="KAI3803843.1"/>
    </source>
</evidence>